<feature type="binding site" evidence="11">
    <location>
        <position position="218"/>
    </location>
    <ligand>
        <name>L-glutamine</name>
        <dbReference type="ChEBI" id="CHEBI:58359"/>
    </ligand>
</feature>
<feature type="binding site" evidence="11">
    <location>
        <position position="220"/>
    </location>
    <ligand>
        <name>L-glutamine</name>
        <dbReference type="ChEBI" id="CHEBI:58359"/>
    </ligand>
</feature>
<proteinExistence type="inferred from homology"/>
<dbReference type="GO" id="GO:0006526">
    <property type="term" value="P:L-arginine biosynthetic process"/>
    <property type="evidence" value="ECO:0007669"/>
    <property type="project" value="UniProtKB-UniRule"/>
</dbReference>
<gene>
    <name evidence="11" type="primary">carA</name>
    <name evidence="13" type="ORF">RU96_GL001180</name>
</gene>
<evidence type="ECO:0000256" key="8">
    <source>
        <dbReference type="ARBA" id="ARBA00022975"/>
    </source>
</evidence>
<dbReference type="InterPro" id="IPR050472">
    <property type="entry name" value="Anth_synth/Amidotransfase"/>
</dbReference>
<dbReference type="SUPFAM" id="SSF52021">
    <property type="entry name" value="Carbamoyl phosphate synthetase, small subunit N-terminal domain"/>
    <property type="match status" value="1"/>
</dbReference>
<feature type="active site" evidence="11">
    <location>
        <position position="332"/>
    </location>
</feature>
<dbReference type="GO" id="GO:0006541">
    <property type="term" value="P:glutamine metabolic process"/>
    <property type="evidence" value="ECO:0007669"/>
    <property type="project" value="InterPro"/>
</dbReference>
<evidence type="ECO:0000313" key="13">
    <source>
        <dbReference type="EMBL" id="OJG16438.1"/>
    </source>
</evidence>
<evidence type="ECO:0000313" key="14">
    <source>
        <dbReference type="Proteomes" id="UP000182835"/>
    </source>
</evidence>
<keyword evidence="6 11" id="KW-0067">ATP-binding</keyword>
<feature type="domain" description="Carbamoyl-phosphate synthase small subunit N-terminal" evidence="12">
    <location>
        <begin position="1"/>
        <end position="131"/>
    </location>
</feature>
<name>A0A1L8R9K8_9ENTE</name>
<feature type="binding site" evidence="11">
    <location>
        <position position="246"/>
    </location>
    <ligand>
        <name>L-glutamine</name>
        <dbReference type="ChEBI" id="CHEBI:58359"/>
    </ligand>
</feature>
<evidence type="ECO:0000256" key="6">
    <source>
        <dbReference type="ARBA" id="ARBA00022840"/>
    </source>
</evidence>
<dbReference type="InterPro" id="IPR035686">
    <property type="entry name" value="CPSase_GATase1"/>
</dbReference>
<dbReference type="PROSITE" id="PS51273">
    <property type="entry name" value="GATASE_TYPE_1"/>
    <property type="match status" value="1"/>
</dbReference>
<dbReference type="FunFam" id="3.50.30.20:FF:000001">
    <property type="entry name" value="Carbamoyl-phosphate synthase small chain"/>
    <property type="match status" value="1"/>
</dbReference>
<evidence type="ECO:0000256" key="9">
    <source>
        <dbReference type="ARBA" id="ARBA00048816"/>
    </source>
</evidence>
<keyword evidence="11" id="KW-0055">Arginine biosynthesis</keyword>
<evidence type="ECO:0000256" key="3">
    <source>
        <dbReference type="ARBA" id="ARBA00007800"/>
    </source>
</evidence>
<keyword evidence="11" id="KW-0028">Amino-acid biosynthesis</keyword>
<evidence type="ECO:0000256" key="10">
    <source>
        <dbReference type="ARBA" id="ARBA00049285"/>
    </source>
</evidence>
<dbReference type="AlphaFoldDB" id="A0A1L8R9K8"/>
<protein>
    <recommendedName>
        <fullName evidence="11">Carbamoyl phosphate synthase small chain</fullName>
        <ecNumber evidence="11">6.3.5.5</ecNumber>
    </recommendedName>
    <alternativeName>
        <fullName evidence="11">Carbamoyl phosphate synthetase glutamine chain</fullName>
    </alternativeName>
</protein>
<evidence type="ECO:0000256" key="2">
    <source>
        <dbReference type="ARBA" id="ARBA00005077"/>
    </source>
</evidence>
<dbReference type="InterPro" id="IPR017926">
    <property type="entry name" value="GATASE"/>
</dbReference>
<dbReference type="NCBIfam" id="NF009475">
    <property type="entry name" value="PRK12838.1"/>
    <property type="match status" value="1"/>
</dbReference>
<dbReference type="InterPro" id="IPR002474">
    <property type="entry name" value="CarbamoylP_synth_ssu_N"/>
</dbReference>
<dbReference type="SMART" id="SM01097">
    <property type="entry name" value="CPSase_sm_chain"/>
    <property type="match status" value="1"/>
</dbReference>
<dbReference type="PRINTS" id="PR00099">
    <property type="entry name" value="CPSGATASE"/>
</dbReference>
<dbReference type="PANTHER" id="PTHR43418:SF7">
    <property type="entry name" value="CARBAMOYL-PHOSPHATE SYNTHASE SMALL CHAIN"/>
    <property type="match status" value="1"/>
</dbReference>
<keyword evidence="5 11" id="KW-0547">Nucleotide-binding</keyword>
<comment type="catalytic activity">
    <reaction evidence="9 11">
        <text>hydrogencarbonate + L-glutamine + 2 ATP + H2O = carbamoyl phosphate + L-glutamate + 2 ADP + phosphate + 2 H(+)</text>
        <dbReference type="Rhea" id="RHEA:18633"/>
        <dbReference type="ChEBI" id="CHEBI:15377"/>
        <dbReference type="ChEBI" id="CHEBI:15378"/>
        <dbReference type="ChEBI" id="CHEBI:17544"/>
        <dbReference type="ChEBI" id="CHEBI:29985"/>
        <dbReference type="ChEBI" id="CHEBI:30616"/>
        <dbReference type="ChEBI" id="CHEBI:43474"/>
        <dbReference type="ChEBI" id="CHEBI:58228"/>
        <dbReference type="ChEBI" id="CHEBI:58359"/>
        <dbReference type="ChEBI" id="CHEBI:456216"/>
        <dbReference type="EC" id="6.3.5.5"/>
    </reaction>
</comment>
<dbReference type="HAMAP" id="MF_01209">
    <property type="entry name" value="CPSase_S_chain"/>
    <property type="match status" value="1"/>
</dbReference>
<evidence type="ECO:0000256" key="7">
    <source>
        <dbReference type="ARBA" id="ARBA00022962"/>
    </source>
</evidence>
<organism evidence="13 14">
    <name type="scientific">Enterococcus canintestini</name>
    <dbReference type="NCBI Taxonomy" id="317010"/>
    <lineage>
        <taxon>Bacteria</taxon>
        <taxon>Bacillati</taxon>
        <taxon>Bacillota</taxon>
        <taxon>Bacilli</taxon>
        <taxon>Lactobacillales</taxon>
        <taxon>Enterococcaceae</taxon>
        <taxon>Enterococcus</taxon>
    </lineage>
</organism>
<evidence type="ECO:0000256" key="11">
    <source>
        <dbReference type="HAMAP-Rule" id="MF_01209"/>
    </source>
</evidence>
<sequence>MKRWLILEDGTYFEGEGFGASNNVVGEIVFTTSMTGYQETITDQSFNGQIITFTYPMVGNYGINRDDYESIAPTCKAVVVKEHARVASNWRNQMTLDEFLKRKEIPGIAGIDTRALTRKIRKYGTMKASIVAEEDFTHAYDQLKAAVLPTNQVAQVSTAKPYPSPGVGHNVVVIDFGLKHSILRELSKRNCNLTVLPYNTKAATILELCPDGVMLTNGPGDPKDVPEAIEMIREIQGQVPIFGICLGHQLFSLANGADTFKMKFGHRGLNHPVREIATGRIDFTSQNHGYAVDAESIDNERLMITHVEVNDGTIEGVRHKNYPAFTVQFHPDAAPGPHDALHLFDEFIEMMDAWKEQKDAKAYGY</sequence>
<feature type="binding site" evidence="11">
    <location>
        <position position="289"/>
    </location>
    <ligand>
        <name>L-glutamine</name>
        <dbReference type="ChEBI" id="CHEBI:58359"/>
    </ligand>
</feature>
<comment type="pathway">
    <text evidence="2 11">Amino-acid biosynthesis; L-arginine biosynthesis; carbamoyl phosphate from bicarbonate: step 1/1.</text>
</comment>
<dbReference type="GO" id="GO:0004088">
    <property type="term" value="F:carbamoyl-phosphate synthase (glutamine-hydrolyzing) activity"/>
    <property type="evidence" value="ECO:0007669"/>
    <property type="project" value="UniProtKB-UniRule"/>
</dbReference>
<feature type="active site" evidence="11">
    <location>
        <position position="330"/>
    </location>
</feature>
<dbReference type="PRINTS" id="PR00097">
    <property type="entry name" value="ANTSNTHASEII"/>
</dbReference>
<dbReference type="GO" id="GO:0006207">
    <property type="term" value="P:'de novo' pyrimidine nucleobase biosynthetic process"/>
    <property type="evidence" value="ECO:0007669"/>
    <property type="project" value="InterPro"/>
</dbReference>
<dbReference type="UniPathway" id="UPA00070">
    <property type="reaction ID" value="UER00115"/>
</dbReference>
<feature type="binding site" evidence="11">
    <location>
        <position position="287"/>
    </location>
    <ligand>
        <name>L-glutamine</name>
        <dbReference type="ChEBI" id="CHEBI:58359"/>
    </ligand>
</feature>
<dbReference type="FunFam" id="3.40.50.880:FF:000029">
    <property type="entry name" value="Carbamoyl-phosphate synthase small chain"/>
    <property type="match status" value="1"/>
</dbReference>
<dbReference type="Proteomes" id="UP000182835">
    <property type="component" value="Unassembled WGS sequence"/>
</dbReference>
<dbReference type="Gene3D" id="3.40.50.880">
    <property type="match status" value="1"/>
</dbReference>
<comment type="catalytic activity">
    <reaction evidence="10 11">
        <text>L-glutamine + H2O = L-glutamate + NH4(+)</text>
        <dbReference type="Rhea" id="RHEA:15889"/>
        <dbReference type="ChEBI" id="CHEBI:15377"/>
        <dbReference type="ChEBI" id="CHEBI:28938"/>
        <dbReference type="ChEBI" id="CHEBI:29985"/>
        <dbReference type="ChEBI" id="CHEBI:58359"/>
    </reaction>
</comment>
<dbReference type="InterPro" id="IPR006274">
    <property type="entry name" value="CarbamoylP_synth_ssu"/>
</dbReference>
<dbReference type="EC" id="6.3.5.5" evidence="11"/>
<dbReference type="CDD" id="cd01744">
    <property type="entry name" value="GATase1_CPSase"/>
    <property type="match status" value="1"/>
</dbReference>
<dbReference type="PRINTS" id="PR00096">
    <property type="entry name" value="GATASE"/>
</dbReference>
<comment type="subunit">
    <text evidence="11">Composed of two chains; the small (or glutamine) chain promotes the hydrolysis of glutamine to ammonia, which is used by the large (or ammonia) chain to synthesize carbamoyl phosphate. Tetramer of heterodimers (alpha,beta)4.</text>
</comment>
<evidence type="ECO:0000259" key="12">
    <source>
        <dbReference type="SMART" id="SM01097"/>
    </source>
</evidence>
<feature type="binding site" evidence="11">
    <location>
        <position position="45"/>
    </location>
    <ligand>
        <name>L-glutamine</name>
        <dbReference type="ChEBI" id="CHEBI:58359"/>
    </ligand>
</feature>
<dbReference type="GO" id="GO:0044205">
    <property type="term" value="P:'de novo' UMP biosynthetic process"/>
    <property type="evidence" value="ECO:0007669"/>
    <property type="project" value="UniProtKB-UniRule"/>
</dbReference>
<feature type="active site" description="Nucleophile" evidence="11">
    <location>
        <position position="245"/>
    </location>
</feature>
<evidence type="ECO:0000256" key="4">
    <source>
        <dbReference type="ARBA" id="ARBA00022598"/>
    </source>
</evidence>
<comment type="function">
    <text evidence="11">Small subunit of the glutamine-dependent carbamoyl phosphate synthetase (CPSase). CPSase catalyzes the formation of carbamoyl phosphate from the ammonia moiety of glutamine, carbonate, and phosphate donated by ATP, constituting the first step of 2 biosynthetic pathways, one leading to arginine and/or urea and the other to pyrimidine nucleotides. The small subunit (glutamine amidotransferase) binds and cleaves glutamine to supply the large subunit with the substrate ammonia.</text>
</comment>
<comment type="similarity">
    <text evidence="3 11">Belongs to the CarA family.</text>
</comment>
<keyword evidence="8 11" id="KW-0665">Pyrimidine biosynthesis</keyword>
<evidence type="ECO:0000256" key="5">
    <source>
        <dbReference type="ARBA" id="ARBA00022741"/>
    </source>
</evidence>
<dbReference type="NCBIfam" id="TIGR01368">
    <property type="entry name" value="CPSaseIIsmall"/>
    <property type="match status" value="1"/>
</dbReference>
<reference evidence="13 14" key="1">
    <citation type="submission" date="2014-12" db="EMBL/GenBank/DDBJ databases">
        <title>Draft genome sequences of 29 type strains of Enterococci.</title>
        <authorList>
            <person name="Zhong Z."/>
            <person name="Sun Z."/>
            <person name="Liu W."/>
            <person name="Zhang W."/>
            <person name="Zhang H."/>
        </authorList>
    </citation>
    <scope>NUCLEOTIDE SEQUENCE [LARGE SCALE GENOMIC DNA]</scope>
    <source>
        <strain evidence="13 14">DSM 21207</strain>
    </source>
</reference>
<feature type="region of interest" description="CPSase" evidence="11">
    <location>
        <begin position="1"/>
        <end position="169"/>
    </location>
</feature>
<dbReference type="PANTHER" id="PTHR43418">
    <property type="entry name" value="MULTIFUNCTIONAL TRYPTOPHAN BIOSYNTHESIS PROTEIN-RELATED"/>
    <property type="match status" value="1"/>
</dbReference>
<dbReference type="OrthoDB" id="9804328at2"/>
<comment type="pathway">
    <text evidence="1 11">Pyrimidine metabolism; UMP biosynthesis via de novo pathway; (S)-dihydroorotate from bicarbonate: step 1/3.</text>
</comment>
<dbReference type="InterPro" id="IPR036480">
    <property type="entry name" value="CarbP_synth_ssu_N_sf"/>
</dbReference>
<dbReference type="GO" id="GO:0004359">
    <property type="term" value="F:glutaminase activity"/>
    <property type="evidence" value="ECO:0007669"/>
    <property type="project" value="RHEA"/>
</dbReference>
<dbReference type="STRING" id="317010.RU96_GL001180"/>
<evidence type="ECO:0000256" key="1">
    <source>
        <dbReference type="ARBA" id="ARBA00004812"/>
    </source>
</evidence>
<dbReference type="InterPro" id="IPR029062">
    <property type="entry name" value="Class_I_gatase-like"/>
</dbReference>
<dbReference type="SUPFAM" id="SSF52317">
    <property type="entry name" value="Class I glutamine amidotransferase-like"/>
    <property type="match status" value="1"/>
</dbReference>
<dbReference type="Pfam" id="PF00988">
    <property type="entry name" value="CPSase_sm_chain"/>
    <property type="match status" value="1"/>
</dbReference>
<dbReference type="GO" id="GO:0005524">
    <property type="term" value="F:ATP binding"/>
    <property type="evidence" value="ECO:0007669"/>
    <property type="project" value="UniProtKB-UniRule"/>
</dbReference>
<dbReference type="Pfam" id="PF00117">
    <property type="entry name" value="GATase"/>
    <property type="match status" value="1"/>
</dbReference>
<keyword evidence="4 11" id="KW-0436">Ligase</keyword>
<dbReference type="RefSeq" id="WP_071864001.1">
    <property type="nucleotide sequence ID" value="NZ_JBHLVQ010000010.1"/>
</dbReference>
<dbReference type="EMBL" id="JXKG01000002">
    <property type="protein sequence ID" value="OJG16438.1"/>
    <property type="molecule type" value="Genomic_DNA"/>
</dbReference>
<feature type="binding site" evidence="11">
    <location>
        <position position="290"/>
    </location>
    <ligand>
        <name>L-glutamine</name>
        <dbReference type="ChEBI" id="CHEBI:58359"/>
    </ligand>
</feature>
<dbReference type="UniPathway" id="UPA00068">
    <property type="reaction ID" value="UER00171"/>
</dbReference>
<keyword evidence="7 11" id="KW-0315">Glutamine amidotransferase</keyword>
<accession>A0A1L8R9K8</accession>
<dbReference type="Gene3D" id="3.50.30.20">
    <property type="entry name" value="Carbamoyl-phosphate synthase small subunit, N-terminal domain"/>
    <property type="match status" value="1"/>
</dbReference>
<feature type="binding site" evidence="11">
    <location>
        <position position="249"/>
    </location>
    <ligand>
        <name>L-glutamine</name>
        <dbReference type="ChEBI" id="CHEBI:58359"/>
    </ligand>
</feature>
<comment type="caution">
    <text evidence="13">The sequence shown here is derived from an EMBL/GenBank/DDBJ whole genome shotgun (WGS) entry which is preliminary data.</text>
</comment>